<keyword evidence="3 10" id="KW-0255">Endonuclease</keyword>
<dbReference type="PANTHER" id="PTHR34353">
    <property type="entry name" value="CRISPR-ASSOCIATED ENDONUCLEASE CAS1 1"/>
    <property type="match status" value="1"/>
</dbReference>
<dbReference type="Proteomes" id="UP000218287">
    <property type="component" value="Plasmid Plasmid2 dna"/>
</dbReference>
<dbReference type="Pfam" id="PF01867">
    <property type="entry name" value="Cas_Cas1"/>
    <property type="match status" value="1"/>
</dbReference>
<keyword evidence="7" id="KW-0238">DNA-binding</keyword>
<evidence type="ECO:0000256" key="8">
    <source>
        <dbReference type="ARBA" id="ARBA00023211"/>
    </source>
</evidence>
<name>A0A1Z4GRW0_9CYAN</name>
<evidence type="ECO:0000256" key="6">
    <source>
        <dbReference type="ARBA" id="ARBA00023118"/>
    </source>
</evidence>
<sequence>MMEEKLEYRSGMNIPKPAQKFTIGQSLVTLYLKAGTKIELSTDPNYLYIQQPENNSCAALKTIRALVTVEPVAIEPQALSTIMNYQIPVVIFSQTGSLMGKIAVTSSIEEKIDLAQANMSQEMKLKIMRPSVWGNLRRCRRYLMRSRGESNSAVDIACEQMEQLINRVYQPESIAALIETFQQGQQLYYSAFEHLLKHEWGLKFPEPNSVVSRMLRTLA</sequence>
<keyword evidence="4 10" id="KW-0378">Hydrolase</keyword>
<dbReference type="GO" id="GO:0046872">
    <property type="term" value="F:metal ion binding"/>
    <property type="evidence" value="ECO:0007669"/>
    <property type="project" value="UniProtKB-KW"/>
</dbReference>
<reference evidence="10 11" key="1">
    <citation type="submission" date="2017-06" db="EMBL/GenBank/DDBJ databases">
        <title>Genome sequencing of cyanobaciteial culture collection at National Institute for Environmental Studies (NIES).</title>
        <authorList>
            <person name="Hirose Y."/>
            <person name="Shimura Y."/>
            <person name="Fujisawa T."/>
            <person name="Nakamura Y."/>
            <person name="Kawachi M."/>
        </authorList>
    </citation>
    <scope>NUCLEOTIDE SEQUENCE [LARGE SCALE GENOMIC DNA]</scope>
    <source>
        <strain evidence="10 11">NIES-21</strain>
        <plasmid evidence="11">Plasmid2 dna</plasmid>
    </source>
</reference>
<dbReference type="PANTHER" id="PTHR34353:SF2">
    <property type="entry name" value="CRISPR-ASSOCIATED ENDONUCLEASE CAS1 1"/>
    <property type="match status" value="1"/>
</dbReference>
<evidence type="ECO:0000256" key="1">
    <source>
        <dbReference type="ARBA" id="ARBA00022722"/>
    </source>
</evidence>
<keyword evidence="5" id="KW-0460">Magnesium</keyword>
<evidence type="ECO:0000256" key="4">
    <source>
        <dbReference type="ARBA" id="ARBA00022801"/>
    </source>
</evidence>
<dbReference type="InterPro" id="IPR002729">
    <property type="entry name" value="CRISPR-assoc_Cas1"/>
</dbReference>
<dbReference type="GO" id="GO:0051607">
    <property type="term" value="P:defense response to virus"/>
    <property type="evidence" value="ECO:0007669"/>
    <property type="project" value="UniProtKB-KW"/>
</dbReference>
<keyword evidence="11" id="KW-1185">Reference proteome</keyword>
<dbReference type="Gene3D" id="1.20.120.920">
    <property type="entry name" value="CRISPR-associated endonuclease Cas1, C-terminal domain"/>
    <property type="match status" value="1"/>
</dbReference>
<dbReference type="GO" id="GO:0043571">
    <property type="term" value="P:maintenance of CRISPR repeat elements"/>
    <property type="evidence" value="ECO:0007669"/>
    <property type="project" value="InterPro"/>
</dbReference>
<dbReference type="InterPro" id="IPR050646">
    <property type="entry name" value="Cas1"/>
</dbReference>
<keyword evidence="1" id="KW-0540">Nuclease</keyword>
<keyword evidence="8" id="KW-0464">Manganese</keyword>
<dbReference type="EMBL" id="AP018176">
    <property type="protein sequence ID" value="BAY20078.1"/>
    <property type="molecule type" value="Genomic_DNA"/>
</dbReference>
<proteinExistence type="predicted"/>
<evidence type="ECO:0000256" key="9">
    <source>
        <dbReference type="ARBA" id="ARBA00038592"/>
    </source>
</evidence>
<dbReference type="EC" id="3.1.-.-" evidence="10"/>
<dbReference type="GO" id="GO:0004519">
    <property type="term" value="F:endonuclease activity"/>
    <property type="evidence" value="ECO:0007669"/>
    <property type="project" value="UniProtKB-KW"/>
</dbReference>
<organism evidence="10 11">
    <name type="scientific">Anabaenopsis circularis NIES-21</name>
    <dbReference type="NCBI Taxonomy" id="1085406"/>
    <lineage>
        <taxon>Bacteria</taxon>
        <taxon>Bacillati</taxon>
        <taxon>Cyanobacteriota</taxon>
        <taxon>Cyanophyceae</taxon>
        <taxon>Nostocales</taxon>
        <taxon>Nodulariaceae</taxon>
        <taxon>Anabaenopsis</taxon>
    </lineage>
</organism>
<evidence type="ECO:0000313" key="10">
    <source>
        <dbReference type="EMBL" id="BAY20078.1"/>
    </source>
</evidence>
<protein>
    <submittedName>
        <fullName evidence="10">CRISPR-associated endonuclease Cas1</fullName>
        <ecNumber evidence="10">3.1.-.-</ecNumber>
    </submittedName>
</protein>
<dbReference type="AlphaFoldDB" id="A0A1Z4GRW0"/>
<accession>A0A1Z4GRW0</accession>
<gene>
    <name evidence="10" type="primary">cas1</name>
    <name evidence="10" type="ORF">NIES21_59480</name>
</gene>
<keyword evidence="6" id="KW-0051">Antiviral defense</keyword>
<geneLocation type="plasmid" evidence="11">
    <name>Plasmid2 dna</name>
</geneLocation>
<dbReference type="GO" id="GO:0016787">
    <property type="term" value="F:hydrolase activity"/>
    <property type="evidence" value="ECO:0007669"/>
    <property type="project" value="UniProtKB-KW"/>
</dbReference>
<evidence type="ECO:0000256" key="2">
    <source>
        <dbReference type="ARBA" id="ARBA00022723"/>
    </source>
</evidence>
<dbReference type="GO" id="GO:0003677">
    <property type="term" value="F:DNA binding"/>
    <property type="evidence" value="ECO:0007669"/>
    <property type="project" value="UniProtKB-KW"/>
</dbReference>
<dbReference type="InterPro" id="IPR042206">
    <property type="entry name" value="CRISPR-assoc_Cas1_C"/>
</dbReference>
<evidence type="ECO:0000313" key="11">
    <source>
        <dbReference type="Proteomes" id="UP000218287"/>
    </source>
</evidence>
<dbReference type="Gene3D" id="3.100.10.20">
    <property type="entry name" value="CRISPR-associated endonuclease Cas1, N-terminal domain"/>
    <property type="match status" value="1"/>
</dbReference>
<comment type="subunit">
    <text evidence="9">Homodimer, forms a heterotetramer with a Cas2 homodimer.</text>
</comment>
<evidence type="ECO:0000256" key="3">
    <source>
        <dbReference type="ARBA" id="ARBA00022759"/>
    </source>
</evidence>
<keyword evidence="2" id="KW-0479">Metal-binding</keyword>
<dbReference type="InterPro" id="IPR042211">
    <property type="entry name" value="CRISPR-assoc_Cas1_N"/>
</dbReference>
<evidence type="ECO:0000256" key="5">
    <source>
        <dbReference type="ARBA" id="ARBA00022842"/>
    </source>
</evidence>
<keyword evidence="10" id="KW-0614">Plasmid</keyword>
<evidence type="ECO:0000256" key="7">
    <source>
        <dbReference type="ARBA" id="ARBA00023125"/>
    </source>
</evidence>